<protein>
    <submittedName>
        <fullName evidence="2">Uncharacterized protein</fullName>
    </submittedName>
</protein>
<feature type="compositionally biased region" description="Polar residues" evidence="1">
    <location>
        <begin position="266"/>
        <end position="277"/>
    </location>
</feature>
<dbReference type="HOGENOM" id="CLU_723947_0_0_1"/>
<feature type="compositionally biased region" description="Basic and acidic residues" evidence="1">
    <location>
        <begin position="206"/>
        <end position="232"/>
    </location>
</feature>
<feature type="compositionally biased region" description="Low complexity" evidence="1">
    <location>
        <begin position="297"/>
        <end position="318"/>
    </location>
</feature>
<dbReference type="EMBL" id="KN837108">
    <property type="protein sequence ID" value="KIJ46238.1"/>
    <property type="molecule type" value="Genomic_DNA"/>
</dbReference>
<evidence type="ECO:0000313" key="3">
    <source>
        <dbReference type="Proteomes" id="UP000054279"/>
    </source>
</evidence>
<keyword evidence="3" id="KW-1185">Reference proteome</keyword>
<evidence type="ECO:0000313" key="2">
    <source>
        <dbReference type="EMBL" id="KIJ46238.1"/>
    </source>
</evidence>
<name>A0A0C9UTS1_SPHS4</name>
<feature type="region of interest" description="Disordered" evidence="1">
    <location>
        <begin position="194"/>
        <end position="382"/>
    </location>
</feature>
<dbReference type="Proteomes" id="UP000054279">
    <property type="component" value="Unassembled WGS sequence"/>
</dbReference>
<proteinExistence type="predicted"/>
<feature type="compositionally biased region" description="Low complexity" evidence="1">
    <location>
        <begin position="343"/>
        <end position="359"/>
    </location>
</feature>
<reference evidence="2 3" key="1">
    <citation type="submission" date="2014-06" db="EMBL/GenBank/DDBJ databases">
        <title>Evolutionary Origins and Diversification of the Mycorrhizal Mutualists.</title>
        <authorList>
            <consortium name="DOE Joint Genome Institute"/>
            <consortium name="Mycorrhizal Genomics Consortium"/>
            <person name="Kohler A."/>
            <person name="Kuo A."/>
            <person name="Nagy L.G."/>
            <person name="Floudas D."/>
            <person name="Copeland A."/>
            <person name="Barry K.W."/>
            <person name="Cichocki N."/>
            <person name="Veneault-Fourrey C."/>
            <person name="LaButti K."/>
            <person name="Lindquist E.A."/>
            <person name="Lipzen A."/>
            <person name="Lundell T."/>
            <person name="Morin E."/>
            <person name="Murat C."/>
            <person name="Riley R."/>
            <person name="Ohm R."/>
            <person name="Sun H."/>
            <person name="Tunlid A."/>
            <person name="Henrissat B."/>
            <person name="Grigoriev I.V."/>
            <person name="Hibbett D.S."/>
            <person name="Martin F."/>
        </authorList>
    </citation>
    <scope>NUCLEOTIDE SEQUENCE [LARGE SCALE GENOMIC DNA]</scope>
    <source>
        <strain evidence="2 3">SS14</strain>
    </source>
</reference>
<accession>A0A0C9UTS1</accession>
<feature type="compositionally biased region" description="Basic residues" evidence="1">
    <location>
        <begin position="256"/>
        <end position="265"/>
    </location>
</feature>
<evidence type="ECO:0000256" key="1">
    <source>
        <dbReference type="SAM" id="MobiDB-lite"/>
    </source>
</evidence>
<sequence length="382" mass="42402">MRRFQFDSIEQTSEVQEALGLDTGEITIGAHHREMLSPSSSFLLGNSSQGIAMSDGLGPRDEIFPRQEDYVPLDTAIKNWTNVVHMIYPEEFSSPKKTFQAVKDLPLVPTGHDRKYFPLEFDSESSGEEEDIEEGTDTMSVAIQKQPKLRNHQHTFSQDKDMFFQLLNDGLREGDKSIHLNAVAVKLASETDGEQYSEQEFVLGSSKDKGKGRMEGERPHPENFEIKIEKQDTVIPPLRSKDNKVPSKRSRENKGSGKHSRKKMSQSKNKYQRQFSRAPSEMPTGIHFSSFDDKSESSPPSDNSSSSSSSSSTSSSTPGRKTHRDRTPLDSTAGGAGSGRNGGDSPPSSSSSSSESSSDSESEDNKSRKKKRSPSQERRQKD</sequence>
<gene>
    <name evidence="2" type="ORF">M422DRAFT_46258</name>
</gene>
<organism evidence="2 3">
    <name type="scientific">Sphaerobolus stellatus (strain SS14)</name>
    <dbReference type="NCBI Taxonomy" id="990650"/>
    <lineage>
        <taxon>Eukaryota</taxon>
        <taxon>Fungi</taxon>
        <taxon>Dikarya</taxon>
        <taxon>Basidiomycota</taxon>
        <taxon>Agaricomycotina</taxon>
        <taxon>Agaricomycetes</taxon>
        <taxon>Phallomycetidae</taxon>
        <taxon>Geastrales</taxon>
        <taxon>Sphaerobolaceae</taxon>
        <taxon>Sphaerobolus</taxon>
    </lineage>
</organism>
<feature type="compositionally biased region" description="Basic and acidic residues" evidence="1">
    <location>
        <begin position="239"/>
        <end position="255"/>
    </location>
</feature>
<dbReference type="AlphaFoldDB" id="A0A0C9UTS1"/>